<accession>A0A9D1D4C0</accession>
<dbReference type="SUPFAM" id="SSF55073">
    <property type="entry name" value="Nucleotide cyclase"/>
    <property type="match status" value="1"/>
</dbReference>
<dbReference type="InterPro" id="IPR029787">
    <property type="entry name" value="Nucleotide_cyclase"/>
</dbReference>
<sequence length="679" mass="78189">MRQEYSGEKTERTASLLSRFFRQTDFVENLGDGCFLAFLTGQLTEQVVWEKASTLSEALEFASEDPSEEISGYVGVCLFQGTETTAEAVLRTAEYALEMAKKEENRRFYICTESGSGITGFRTLQEHMGTAADDGMFQELQLLYREKREWLHFLAEKSDCQLWEVELSSRILRVVYTGGKTEEERMIYESFPESMVEMGKIHKDSVRRFREFAGELLDGKAGGSANFMIQYGQTGCYGWASLSYRMLYDEDGHPIKAIGIKENLSYASGKKPGYVLRRTMPAALYPHLHCYIQADLTEDKMEMFRLEGREQASFMNCRLYSEIVKHGISRMFSVEDMKRFQRRFGRERLLEKFEKGKRWFFDRCRVIDPEGTIQWISIGVNLTPDPETGHICLFAYLSSRNQRLKWEREMKAAVRLDPVTGVYALETAERMIRHVLSAKEQTVCALAEIQIGGIEELFGENSRRRKEIVTALNIFLDTDCILGTDGKGRVLAFFPHPVSRERLRKRLESSFSFTRISFEGVPEFQFLRFIAGVECRSMEIADLEEMKRSVHKLCLLHEAEAEDAAFFFDPELKYEWSDVELEEKNIKNMDSQPLEHTGILTESEKDMVLDCMRLMLKSRNLDASVDGVLMKVGQYYQADRVYISVDAGTSAGGKRRKNFLAVRDSSDGEIRRGRTDFLY</sequence>
<proteinExistence type="predicted"/>
<gene>
    <name evidence="2" type="ORF">IAB28_01680</name>
</gene>
<dbReference type="PROSITE" id="PS50887">
    <property type="entry name" value="GGDEF"/>
    <property type="match status" value="1"/>
</dbReference>
<protein>
    <submittedName>
        <fullName evidence="2">Diguanylate cyclase</fullName>
    </submittedName>
</protein>
<dbReference type="AlphaFoldDB" id="A0A9D1D4C0"/>
<evidence type="ECO:0000313" key="2">
    <source>
        <dbReference type="EMBL" id="HIR04665.1"/>
    </source>
</evidence>
<dbReference type="Gene3D" id="3.30.70.270">
    <property type="match status" value="1"/>
</dbReference>
<evidence type="ECO:0000259" key="1">
    <source>
        <dbReference type="PROSITE" id="PS50887"/>
    </source>
</evidence>
<dbReference type="InterPro" id="IPR043128">
    <property type="entry name" value="Rev_trsase/Diguanyl_cyclase"/>
</dbReference>
<reference evidence="2" key="2">
    <citation type="journal article" date="2021" name="PeerJ">
        <title>Extensive microbial diversity within the chicken gut microbiome revealed by metagenomics and culture.</title>
        <authorList>
            <person name="Gilroy R."/>
            <person name="Ravi A."/>
            <person name="Getino M."/>
            <person name="Pursley I."/>
            <person name="Horton D.L."/>
            <person name="Alikhan N.F."/>
            <person name="Baker D."/>
            <person name="Gharbi K."/>
            <person name="Hall N."/>
            <person name="Watson M."/>
            <person name="Adriaenssens E.M."/>
            <person name="Foster-Nyarko E."/>
            <person name="Jarju S."/>
            <person name="Secka A."/>
            <person name="Antonio M."/>
            <person name="Oren A."/>
            <person name="Chaudhuri R.R."/>
            <person name="La Ragione R."/>
            <person name="Hildebrand F."/>
            <person name="Pallen M.J."/>
        </authorList>
    </citation>
    <scope>NUCLEOTIDE SEQUENCE</scope>
    <source>
        <strain evidence="2">CHK180-2868</strain>
    </source>
</reference>
<dbReference type="EMBL" id="DVGC01000007">
    <property type="protein sequence ID" value="HIR04665.1"/>
    <property type="molecule type" value="Genomic_DNA"/>
</dbReference>
<comment type="caution">
    <text evidence="2">The sequence shown here is derived from an EMBL/GenBank/DDBJ whole genome shotgun (WGS) entry which is preliminary data.</text>
</comment>
<name>A0A9D1D4C0_9FIRM</name>
<dbReference type="InterPro" id="IPR000160">
    <property type="entry name" value="GGDEF_dom"/>
</dbReference>
<reference evidence="2" key="1">
    <citation type="submission" date="2020-10" db="EMBL/GenBank/DDBJ databases">
        <authorList>
            <person name="Gilroy R."/>
        </authorList>
    </citation>
    <scope>NUCLEOTIDE SEQUENCE</scope>
    <source>
        <strain evidence="2">CHK180-2868</strain>
    </source>
</reference>
<dbReference type="Proteomes" id="UP000824250">
    <property type="component" value="Unassembled WGS sequence"/>
</dbReference>
<organism evidence="2 3">
    <name type="scientific">Candidatus Copromonas faecavium</name>
    <name type="common">nom. illeg.</name>
    <dbReference type="NCBI Taxonomy" id="2840740"/>
    <lineage>
        <taxon>Bacteria</taxon>
        <taxon>Bacillati</taxon>
        <taxon>Bacillota</taxon>
        <taxon>Clostridia</taxon>
        <taxon>Lachnospirales</taxon>
        <taxon>Lachnospiraceae</taxon>
        <taxon>Candidatus Copromonas (nom. illeg.)</taxon>
    </lineage>
</organism>
<feature type="domain" description="GGDEF" evidence="1">
    <location>
        <begin position="1"/>
        <end position="113"/>
    </location>
</feature>
<evidence type="ECO:0000313" key="3">
    <source>
        <dbReference type="Proteomes" id="UP000824250"/>
    </source>
</evidence>